<evidence type="ECO:0000256" key="5">
    <source>
        <dbReference type="ARBA" id="ARBA00023015"/>
    </source>
</evidence>
<dbReference type="Gene3D" id="3.40.50.2300">
    <property type="match status" value="1"/>
</dbReference>
<dbReference type="Gene3D" id="3.40.50.300">
    <property type="entry name" value="P-loop containing nucleotide triphosphate hydrolases"/>
    <property type="match status" value="1"/>
</dbReference>
<dbReference type="Pfam" id="PF00158">
    <property type="entry name" value="Sigma54_activat"/>
    <property type="match status" value="1"/>
</dbReference>
<keyword evidence="5" id="KW-0805">Transcription regulation</keyword>
<dbReference type="PROSITE" id="PS50045">
    <property type="entry name" value="SIGMA54_INTERACT_4"/>
    <property type="match status" value="1"/>
</dbReference>
<evidence type="ECO:0000313" key="10">
    <source>
        <dbReference type="EMBL" id="HAE51184.1"/>
    </source>
</evidence>
<dbReference type="SMART" id="SM00448">
    <property type="entry name" value="REC"/>
    <property type="match status" value="1"/>
</dbReference>
<dbReference type="GO" id="GO:0006355">
    <property type="term" value="P:regulation of DNA-templated transcription"/>
    <property type="evidence" value="ECO:0007669"/>
    <property type="project" value="InterPro"/>
</dbReference>
<dbReference type="SUPFAM" id="SSF52540">
    <property type="entry name" value="P-loop containing nucleoside triphosphate hydrolases"/>
    <property type="match status" value="1"/>
</dbReference>
<proteinExistence type="predicted"/>
<feature type="domain" description="Response regulatory" evidence="9">
    <location>
        <begin position="7"/>
        <end position="121"/>
    </location>
</feature>
<evidence type="ECO:0000256" key="3">
    <source>
        <dbReference type="ARBA" id="ARBA00022840"/>
    </source>
</evidence>
<evidence type="ECO:0000256" key="7">
    <source>
        <dbReference type="PROSITE-ProRule" id="PRU00169"/>
    </source>
</evidence>
<evidence type="ECO:0000313" key="11">
    <source>
        <dbReference type="Proteomes" id="UP000257706"/>
    </source>
</evidence>
<feature type="non-terminal residue" evidence="10">
    <location>
        <position position="245"/>
    </location>
</feature>
<comment type="caution">
    <text evidence="10">The sequence shown here is derived from an EMBL/GenBank/DDBJ whole genome shotgun (WGS) entry which is preliminary data.</text>
</comment>
<dbReference type="CDD" id="cd00009">
    <property type="entry name" value="AAA"/>
    <property type="match status" value="1"/>
</dbReference>
<accession>A0A3B9ITN9</accession>
<gene>
    <name evidence="10" type="ORF">DCK97_27600</name>
</gene>
<sequence length="245" mass="26475">MTRELPQVVFVDDEDDVRIANAQTLDLAGFDVLTAASAEAALALVDREFPGVVVTDMRMPGIDGLTLFDRLRAQDPDLPVIFVTGHGDIPMAVEAMRRGAQDFLSKPYPAEALVDAVTRATRLRRLVMENRRLKAALDAEAALGLIGRTPEMERLRETVQAVAAADVDVLVLGETGSGKEVVARALHAGSRRRTARLVALNCGALPETVIESELFGHEPGAFTGAQRRRVGRIEHADGGTLFLDE</sequence>
<dbReference type="GO" id="GO:0000160">
    <property type="term" value="P:phosphorelay signal transduction system"/>
    <property type="evidence" value="ECO:0007669"/>
    <property type="project" value="UniProtKB-KW"/>
</dbReference>
<evidence type="ECO:0000256" key="4">
    <source>
        <dbReference type="ARBA" id="ARBA00023012"/>
    </source>
</evidence>
<evidence type="ECO:0000259" key="8">
    <source>
        <dbReference type="PROSITE" id="PS50045"/>
    </source>
</evidence>
<protein>
    <submittedName>
        <fullName evidence="10">Fis family transcriptional regulator</fullName>
    </submittedName>
</protein>
<dbReference type="InterPro" id="IPR027417">
    <property type="entry name" value="P-loop_NTPase"/>
</dbReference>
<evidence type="ECO:0000259" key="9">
    <source>
        <dbReference type="PROSITE" id="PS50110"/>
    </source>
</evidence>
<evidence type="ECO:0000256" key="1">
    <source>
        <dbReference type="ARBA" id="ARBA00022553"/>
    </source>
</evidence>
<evidence type="ECO:0000256" key="2">
    <source>
        <dbReference type="ARBA" id="ARBA00022741"/>
    </source>
</evidence>
<dbReference type="InterPro" id="IPR001789">
    <property type="entry name" value="Sig_transdc_resp-reg_receiver"/>
</dbReference>
<feature type="domain" description="Sigma-54 factor interaction" evidence="8">
    <location>
        <begin position="145"/>
        <end position="245"/>
    </location>
</feature>
<keyword evidence="1 7" id="KW-0597">Phosphoprotein</keyword>
<reference evidence="10 11" key="1">
    <citation type="journal article" date="2018" name="Nat. Biotechnol.">
        <title>A standardized bacterial taxonomy based on genome phylogeny substantially revises the tree of life.</title>
        <authorList>
            <person name="Parks D.H."/>
            <person name="Chuvochina M."/>
            <person name="Waite D.W."/>
            <person name="Rinke C."/>
            <person name="Skarshewski A."/>
            <person name="Chaumeil P.A."/>
            <person name="Hugenholtz P."/>
        </authorList>
    </citation>
    <scope>NUCLEOTIDE SEQUENCE [LARGE SCALE GENOMIC DNA]</scope>
    <source>
        <strain evidence="10">UBA8739</strain>
    </source>
</reference>
<dbReference type="FunFam" id="3.40.50.2300:FF:000018">
    <property type="entry name" value="DNA-binding transcriptional regulator NtrC"/>
    <property type="match status" value="1"/>
</dbReference>
<dbReference type="InterPro" id="IPR011006">
    <property type="entry name" value="CheY-like_superfamily"/>
</dbReference>
<dbReference type="InterPro" id="IPR025662">
    <property type="entry name" value="Sigma_54_int_dom_ATP-bd_1"/>
</dbReference>
<dbReference type="EMBL" id="DMAI01000455">
    <property type="protein sequence ID" value="HAE51184.1"/>
    <property type="molecule type" value="Genomic_DNA"/>
</dbReference>
<keyword evidence="4" id="KW-0902">Two-component regulatory system</keyword>
<keyword evidence="6" id="KW-0804">Transcription</keyword>
<organism evidence="10 11">
    <name type="scientific">Tistrella mobilis</name>
    <dbReference type="NCBI Taxonomy" id="171437"/>
    <lineage>
        <taxon>Bacteria</taxon>
        <taxon>Pseudomonadati</taxon>
        <taxon>Pseudomonadota</taxon>
        <taxon>Alphaproteobacteria</taxon>
        <taxon>Geminicoccales</taxon>
        <taxon>Geminicoccaceae</taxon>
        <taxon>Tistrella</taxon>
    </lineage>
</organism>
<dbReference type="PANTHER" id="PTHR32071:SF57">
    <property type="entry name" value="C4-DICARBOXYLATE TRANSPORT TRANSCRIPTIONAL REGULATORY PROTEIN DCTD"/>
    <property type="match status" value="1"/>
</dbReference>
<dbReference type="SUPFAM" id="SSF52172">
    <property type="entry name" value="CheY-like"/>
    <property type="match status" value="1"/>
</dbReference>
<keyword evidence="2" id="KW-0547">Nucleotide-binding</keyword>
<keyword evidence="3" id="KW-0067">ATP-binding</keyword>
<name>A0A3B9ITN9_9PROT</name>
<evidence type="ECO:0000256" key="6">
    <source>
        <dbReference type="ARBA" id="ARBA00023163"/>
    </source>
</evidence>
<feature type="modified residue" description="4-aspartylphosphate" evidence="7">
    <location>
        <position position="56"/>
    </location>
</feature>
<dbReference type="PROSITE" id="PS00675">
    <property type="entry name" value="SIGMA54_INTERACT_1"/>
    <property type="match status" value="1"/>
</dbReference>
<dbReference type="PANTHER" id="PTHR32071">
    <property type="entry name" value="TRANSCRIPTIONAL REGULATORY PROTEIN"/>
    <property type="match status" value="1"/>
</dbReference>
<dbReference type="PROSITE" id="PS50110">
    <property type="entry name" value="RESPONSE_REGULATORY"/>
    <property type="match status" value="1"/>
</dbReference>
<dbReference type="AlphaFoldDB" id="A0A3B9ITN9"/>
<dbReference type="Pfam" id="PF00072">
    <property type="entry name" value="Response_reg"/>
    <property type="match status" value="1"/>
</dbReference>
<dbReference type="GO" id="GO:0005524">
    <property type="term" value="F:ATP binding"/>
    <property type="evidence" value="ECO:0007669"/>
    <property type="project" value="UniProtKB-KW"/>
</dbReference>
<dbReference type="InterPro" id="IPR002078">
    <property type="entry name" value="Sigma_54_int"/>
</dbReference>
<dbReference type="Proteomes" id="UP000257706">
    <property type="component" value="Unassembled WGS sequence"/>
</dbReference>